<gene>
    <name evidence="2" type="ORF">GCM10009823_26280</name>
</gene>
<keyword evidence="3" id="KW-1185">Reference proteome</keyword>
<organism evidence="2 3">
    <name type="scientific">Brevibacterium salitolerans</name>
    <dbReference type="NCBI Taxonomy" id="1403566"/>
    <lineage>
        <taxon>Bacteria</taxon>
        <taxon>Bacillati</taxon>
        <taxon>Actinomycetota</taxon>
        <taxon>Actinomycetes</taxon>
        <taxon>Micrococcales</taxon>
        <taxon>Brevibacteriaceae</taxon>
        <taxon>Brevibacterium</taxon>
    </lineage>
</organism>
<feature type="region of interest" description="Disordered" evidence="1">
    <location>
        <begin position="110"/>
        <end position="139"/>
    </location>
</feature>
<comment type="caution">
    <text evidence="2">The sequence shown here is derived from an EMBL/GenBank/DDBJ whole genome shotgun (WGS) entry which is preliminary data.</text>
</comment>
<reference evidence="2 3" key="1">
    <citation type="journal article" date="2019" name="Int. J. Syst. Evol. Microbiol.">
        <title>The Global Catalogue of Microorganisms (GCM) 10K type strain sequencing project: providing services to taxonomists for standard genome sequencing and annotation.</title>
        <authorList>
            <consortium name="The Broad Institute Genomics Platform"/>
            <consortium name="The Broad Institute Genome Sequencing Center for Infectious Disease"/>
            <person name="Wu L."/>
            <person name="Ma J."/>
        </authorList>
    </citation>
    <scope>NUCLEOTIDE SEQUENCE [LARGE SCALE GENOMIC DNA]</scope>
    <source>
        <strain evidence="2 3">JCM 15900</strain>
    </source>
</reference>
<evidence type="ECO:0000313" key="3">
    <source>
        <dbReference type="Proteomes" id="UP001500984"/>
    </source>
</evidence>
<accession>A0ABN2X302</accession>
<name>A0ABN2X302_9MICO</name>
<evidence type="ECO:0000313" key="2">
    <source>
        <dbReference type="EMBL" id="GAA2102729.1"/>
    </source>
</evidence>
<dbReference type="Proteomes" id="UP001500984">
    <property type="component" value="Unassembled WGS sequence"/>
</dbReference>
<sequence>MGRTEAHSASASCSGESLKAAASASIMFTFSEDVATTTGVQPSSEAPPASLPEPVSPPGEQAVRRRAREAPSAARRRPPVTEIARPVREMRDMRTHYSHLWTQGVCASPPRAGLADHQHRAETGAAEKIGPVGAECSDA</sequence>
<evidence type="ECO:0000256" key="1">
    <source>
        <dbReference type="SAM" id="MobiDB-lite"/>
    </source>
</evidence>
<dbReference type="EMBL" id="BAAAPZ010000015">
    <property type="protein sequence ID" value="GAA2102729.1"/>
    <property type="molecule type" value="Genomic_DNA"/>
</dbReference>
<feature type="region of interest" description="Disordered" evidence="1">
    <location>
        <begin position="37"/>
        <end position="89"/>
    </location>
</feature>
<protein>
    <submittedName>
        <fullName evidence="2">Uncharacterized protein</fullName>
    </submittedName>
</protein>
<proteinExistence type="predicted"/>